<evidence type="ECO:0000256" key="4">
    <source>
        <dbReference type="ARBA" id="ARBA00023235"/>
    </source>
</evidence>
<dbReference type="InterPro" id="IPR046357">
    <property type="entry name" value="PPIase_dom_sf"/>
</dbReference>
<name>A0A250X1Q9_9CHLO</name>
<dbReference type="Gene3D" id="3.10.50.40">
    <property type="match status" value="1"/>
</dbReference>
<evidence type="ECO:0000313" key="8">
    <source>
        <dbReference type="Proteomes" id="UP000232323"/>
    </source>
</evidence>
<evidence type="ECO:0000313" key="7">
    <source>
        <dbReference type="EMBL" id="GAX77023.1"/>
    </source>
</evidence>
<dbReference type="AlphaFoldDB" id="A0A250X1Q9"/>
<protein>
    <recommendedName>
        <fullName evidence="2 5">peptidylprolyl isomerase</fullName>
        <ecNumber evidence="2 5">5.2.1.8</ecNumber>
    </recommendedName>
</protein>
<dbReference type="PANTHER" id="PTHR10516:SF443">
    <property type="entry name" value="FK506-BINDING PROTEIN 59-RELATED"/>
    <property type="match status" value="1"/>
</dbReference>
<dbReference type="EMBL" id="BEGY01000021">
    <property type="protein sequence ID" value="GAX77023.1"/>
    <property type="molecule type" value="Genomic_DNA"/>
</dbReference>
<keyword evidence="3 5" id="KW-0697">Rotamase</keyword>
<evidence type="ECO:0000256" key="2">
    <source>
        <dbReference type="ARBA" id="ARBA00013194"/>
    </source>
</evidence>
<keyword evidence="8" id="KW-1185">Reference proteome</keyword>
<evidence type="ECO:0000256" key="3">
    <source>
        <dbReference type="ARBA" id="ARBA00023110"/>
    </source>
</evidence>
<evidence type="ECO:0000256" key="1">
    <source>
        <dbReference type="ARBA" id="ARBA00000971"/>
    </source>
</evidence>
<sequence length="213" mass="22965">MGQGICRASSQDANSVRRDHAVPVCGWVCEMQHKPGLPGDAGALLTGAQDYMPTPDERTSISSSTNMDGLMADTHVLQNARLQTETFTKVILKSGEGPRPQPHQYVTVQADLYISDKSRSKGTPIWSTEKSRGFLFPAPESGPQPFTYQAGVGSVVKGWEDGVASMATGEMAELYLPWEYAYGAGGHPGFKIPPESDLVFVITVLSISSEKTQ</sequence>
<dbReference type="GO" id="GO:0003755">
    <property type="term" value="F:peptidyl-prolyl cis-trans isomerase activity"/>
    <property type="evidence" value="ECO:0007669"/>
    <property type="project" value="UniProtKB-KW"/>
</dbReference>
<dbReference type="PANTHER" id="PTHR10516">
    <property type="entry name" value="PEPTIDYL-PROLYL CIS-TRANS ISOMERASE"/>
    <property type="match status" value="1"/>
</dbReference>
<dbReference type="PROSITE" id="PS50059">
    <property type="entry name" value="FKBP_PPIASE"/>
    <property type="match status" value="1"/>
</dbReference>
<dbReference type="Pfam" id="PF00254">
    <property type="entry name" value="FKBP_C"/>
    <property type="match status" value="1"/>
</dbReference>
<reference evidence="7 8" key="1">
    <citation type="submission" date="2017-08" db="EMBL/GenBank/DDBJ databases">
        <title>Acidophilic green algal genome provides insights into adaptation to an acidic environment.</title>
        <authorList>
            <person name="Hirooka S."/>
            <person name="Hirose Y."/>
            <person name="Kanesaki Y."/>
            <person name="Higuchi S."/>
            <person name="Fujiwara T."/>
            <person name="Onuma R."/>
            <person name="Era A."/>
            <person name="Ohbayashi R."/>
            <person name="Uzuka A."/>
            <person name="Nozaki H."/>
            <person name="Yoshikawa H."/>
            <person name="Miyagishima S.Y."/>
        </authorList>
    </citation>
    <scope>NUCLEOTIDE SEQUENCE [LARGE SCALE GENOMIC DNA]</scope>
    <source>
        <strain evidence="7 8">NIES-2499</strain>
    </source>
</reference>
<dbReference type="EC" id="5.2.1.8" evidence="2 5"/>
<comment type="catalytic activity">
    <reaction evidence="1 5">
        <text>[protein]-peptidylproline (omega=180) = [protein]-peptidylproline (omega=0)</text>
        <dbReference type="Rhea" id="RHEA:16237"/>
        <dbReference type="Rhea" id="RHEA-COMP:10747"/>
        <dbReference type="Rhea" id="RHEA-COMP:10748"/>
        <dbReference type="ChEBI" id="CHEBI:83833"/>
        <dbReference type="ChEBI" id="CHEBI:83834"/>
        <dbReference type="EC" id="5.2.1.8"/>
    </reaction>
</comment>
<proteinExistence type="predicted"/>
<gene>
    <name evidence="7" type="ORF">CEUSTIGMA_g4470.t1</name>
</gene>
<dbReference type="SUPFAM" id="SSF54534">
    <property type="entry name" value="FKBP-like"/>
    <property type="match status" value="1"/>
</dbReference>
<feature type="domain" description="PPIase FKBP-type" evidence="6">
    <location>
        <begin position="103"/>
        <end position="208"/>
    </location>
</feature>
<dbReference type="Proteomes" id="UP000232323">
    <property type="component" value="Unassembled WGS sequence"/>
</dbReference>
<accession>A0A250X1Q9</accession>
<dbReference type="InterPro" id="IPR050689">
    <property type="entry name" value="FKBP-type_PPIase"/>
</dbReference>
<dbReference type="GO" id="GO:0005737">
    <property type="term" value="C:cytoplasm"/>
    <property type="evidence" value="ECO:0007669"/>
    <property type="project" value="TreeGrafter"/>
</dbReference>
<comment type="caution">
    <text evidence="7">The sequence shown here is derived from an EMBL/GenBank/DDBJ whole genome shotgun (WGS) entry which is preliminary data.</text>
</comment>
<dbReference type="InterPro" id="IPR001179">
    <property type="entry name" value="PPIase_FKBP_dom"/>
</dbReference>
<keyword evidence="4 5" id="KW-0413">Isomerase</keyword>
<evidence type="ECO:0000256" key="5">
    <source>
        <dbReference type="PROSITE-ProRule" id="PRU00277"/>
    </source>
</evidence>
<dbReference type="STRING" id="1157962.A0A250X1Q9"/>
<evidence type="ECO:0000259" key="6">
    <source>
        <dbReference type="PROSITE" id="PS50059"/>
    </source>
</evidence>
<dbReference type="OrthoDB" id="1902587at2759"/>
<organism evidence="7 8">
    <name type="scientific">Chlamydomonas eustigma</name>
    <dbReference type="NCBI Taxonomy" id="1157962"/>
    <lineage>
        <taxon>Eukaryota</taxon>
        <taxon>Viridiplantae</taxon>
        <taxon>Chlorophyta</taxon>
        <taxon>core chlorophytes</taxon>
        <taxon>Chlorophyceae</taxon>
        <taxon>CS clade</taxon>
        <taxon>Chlamydomonadales</taxon>
        <taxon>Chlamydomonadaceae</taxon>
        <taxon>Chlamydomonas</taxon>
    </lineage>
</organism>